<organism evidence="3 4">
    <name type="scientific">Periplaneta americana</name>
    <name type="common">American cockroach</name>
    <name type="synonym">Blatta americana</name>
    <dbReference type="NCBI Taxonomy" id="6978"/>
    <lineage>
        <taxon>Eukaryota</taxon>
        <taxon>Metazoa</taxon>
        <taxon>Ecdysozoa</taxon>
        <taxon>Arthropoda</taxon>
        <taxon>Hexapoda</taxon>
        <taxon>Insecta</taxon>
        <taxon>Pterygota</taxon>
        <taxon>Neoptera</taxon>
        <taxon>Polyneoptera</taxon>
        <taxon>Dictyoptera</taxon>
        <taxon>Blattodea</taxon>
        <taxon>Blattoidea</taxon>
        <taxon>Blattidae</taxon>
        <taxon>Blattinae</taxon>
        <taxon>Periplaneta</taxon>
    </lineage>
</organism>
<dbReference type="PANTHER" id="PTHR10380:SF196">
    <property type="entry name" value="CUTICULAR PROTEIN 72EA"/>
    <property type="match status" value="1"/>
</dbReference>
<feature type="transmembrane region" description="Helical" evidence="2">
    <location>
        <begin position="49"/>
        <end position="69"/>
    </location>
</feature>
<keyword evidence="2" id="KW-1133">Transmembrane helix</keyword>
<dbReference type="PROSITE" id="PS51155">
    <property type="entry name" value="CHIT_BIND_RR_2"/>
    <property type="match status" value="1"/>
</dbReference>
<feature type="transmembrane region" description="Helical" evidence="2">
    <location>
        <begin position="17"/>
        <end position="37"/>
    </location>
</feature>
<accession>A0ABQ8TZJ5</accession>
<dbReference type="Proteomes" id="UP001148838">
    <property type="component" value="Unassembled WGS sequence"/>
</dbReference>
<keyword evidence="1" id="KW-0193">Cuticle</keyword>
<dbReference type="PANTHER" id="PTHR10380">
    <property type="entry name" value="CUTICLE PROTEIN"/>
    <property type="match status" value="1"/>
</dbReference>
<dbReference type="InterPro" id="IPR050468">
    <property type="entry name" value="Cuticle_Struct_Prot"/>
</dbReference>
<evidence type="ECO:0000256" key="2">
    <source>
        <dbReference type="SAM" id="Phobius"/>
    </source>
</evidence>
<sequence>MVGLCEGGNEPPGSLKAILNAEIMVFLCALAIGVAHAKPGFLHGGLHGVAYSAPAAVVAPAAAVVAPAVSLSNQYHAQDSLGQYSYGYSGGPSAKAETKTADGVTRGGYSYLDSNGIVQSASYVSDPVNGFRVAATNLPVHVPTPVHDTPDVVAAKAAHAVAYNEAAAAAAAAPDVSEVVSVAAAPAVYAAAAPAVYAAAPAVYAAAPAVHYAAAPAVVASHGYTAPGIVSSANTAGGFAYSTQSVGPAYAPHYYNAVLPAAVPAAVHAYHGVHAAPVLVNGVPADTPEVAAAKAAHYVAHIEEKARHFG</sequence>
<dbReference type="Pfam" id="PF00379">
    <property type="entry name" value="Chitin_bind_4"/>
    <property type="match status" value="1"/>
</dbReference>
<proteinExistence type="predicted"/>
<keyword evidence="2" id="KW-0812">Transmembrane</keyword>
<protein>
    <submittedName>
        <fullName evidence="3">Uncharacterized protein</fullName>
    </submittedName>
</protein>
<name>A0ABQ8TZJ5_PERAM</name>
<keyword evidence="2" id="KW-0472">Membrane</keyword>
<comment type="caution">
    <text evidence="3">The sequence shown here is derived from an EMBL/GenBank/DDBJ whole genome shotgun (WGS) entry which is preliminary data.</text>
</comment>
<evidence type="ECO:0000313" key="4">
    <source>
        <dbReference type="Proteomes" id="UP001148838"/>
    </source>
</evidence>
<gene>
    <name evidence="3" type="ORF">ANN_02446</name>
</gene>
<keyword evidence="4" id="KW-1185">Reference proteome</keyword>
<evidence type="ECO:0000313" key="3">
    <source>
        <dbReference type="EMBL" id="KAJ4451010.1"/>
    </source>
</evidence>
<dbReference type="InterPro" id="IPR000618">
    <property type="entry name" value="Insect_cuticle"/>
</dbReference>
<dbReference type="EMBL" id="JAJSOF020000001">
    <property type="protein sequence ID" value="KAJ4451010.1"/>
    <property type="molecule type" value="Genomic_DNA"/>
</dbReference>
<reference evidence="3 4" key="1">
    <citation type="journal article" date="2022" name="Allergy">
        <title>Genome assembly and annotation of Periplaneta americana reveal a comprehensive cockroach allergen profile.</title>
        <authorList>
            <person name="Wang L."/>
            <person name="Xiong Q."/>
            <person name="Saelim N."/>
            <person name="Wang L."/>
            <person name="Nong W."/>
            <person name="Wan A.T."/>
            <person name="Shi M."/>
            <person name="Liu X."/>
            <person name="Cao Q."/>
            <person name="Hui J.H.L."/>
            <person name="Sookrung N."/>
            <person name="Leung T.F."/>
            <person name="Tungtrongchitr A."/>
            <person name="Tsui S.K.W."/>
        </authorList>
    </citation>
    <scope>NUCLEOTIDE SEQUENCE [LARGE SCALE GENOMIC DNA]</scope>
    <source>
        <strain evidence="3">PWHHKU_190912</strain>
    </source>
</reference>
<evidence type="ECO:0000256" key="1">
    <source>
        <dbReference type="PROSITE-ProRule" id="PRU00497"/>
    </source>
</evidence>